<dbReference type="NCBIfam" id="NF005669">
    <property type="entry name" value="PRK07451.1"/>
    <property type="match status" value="1"/>
</dbReference>
<gene>
    <name evidence="5" type="ORF">ABWT76_002439</name>
</gene>
<evidence type="ECO:0000256" key="3">
    <source>
        <dbReference type="ARBA" id="ARBA00022917"/>
    </source>
</evidence>
<dbReference type="PANTHER" id="PTHR12789:SF0">
    <property type="entry name" value="DENSITY-REGULATED PROTEIN"/>
    <property type="match status" value="1"/>
</dbReference>
<evidence type="ECO:0000259" key="4">
    <source>
        <dbReference type="PROSITE" id="PS50296"/>
    </source>
</evidence>
<dbReference type="Gene3D" id="3.30.780.10">
    <property type="entry name" value="SUI1-like domain"/>
    <property type="match status" value="1"/>
</dbReference>
<dbReference type="InterPro" id="IPR050318">
    <property type="entry name" value="DENR/SUI1_TIF"/>
</dbReference>
<dbReference type="Pfam" id="PF01253">
    <property type="entry name" value="SUI1"/>
    <property type="match status" value="1"/>
</dbReference>
<dbReference type="InterPro" id="IPR036877">
    <property type="entry name" value="SUI1_dom_sf"/>
</dbReference>
<dbReference type="GO" id="GO:0006417">
    <property type="term" value="P:regulation of translation"/>
    <property type="evidence" value="ECO:0007669"/>
    <property type="project" value="UniProtKB-KW"/>
</dbReference>
<evidence type="ECO:0000256" key="1">
    <source>
        <dbReference type="ARBA" id="ARBA00005422"/>
    </source>
</evidence>
<protein>
    <submittedName>
        <fullName evidence="5">Translation initiation factor</fullName>
    </submittedName>
</protein>
<dbReference type="SUPFAM" id="SSF55159">
    <property type="entry name" value="eIF1-like"/>
    <property type="match status" value="1"/>
</dbReference>
<dbReference type="GO" id="GO:0001731">
    <property type="term" value="P:formation of translation preinitiation complex"/>
    <property type="evidence" value="ECO:0007669"/>
    <property type="project" value="TreeGrafter"/>
</dbReference>
<keyword evidence="2" id="KW-0810">Translation regulation</keyword>
<dbReference type="InterPro" id="IPR005872">
    <property type="entry name" value="SUI1_arc_bac"/>
</dbReference>
<dbReference type="InterPro" id="IPR001950">
    <property type="entry name" value="SUI1"/>
</dbReference>
<evidence type="ECO:0000256" key="2">
    <source>
        <dbReference type="ARBA" id="ARBA00022845"/>
    </source>
</evidence>
<evidence type="ECO:0000313" key="5">
    <source>
        <dbReference type="EMBL" id="XCM39503.1"/>
    </source>
</evidence>
<keyword evidence="5" id="KW-0396">Initiation factor</keyword>
<dbReference type="PANTHER" id="PTHR12789">
    <property type="entry name" value="DENSITY-REGULATED PROTEIN HOMOLOG"/>
    <property type="match status" value="1"/>
</dbReference>
<dbReference type="GO" id="GO:0003729">
    <property type="term" value="F:mRNA binding"/>
    <property type="evidence" value="ECO:0007669"/>
    <property type="project" value="TreeGrafter"/>
</dbReference>
<dbReference type="GO" id="GO:0002188">
    <property type="term" value="P:translation reinitiation"/>
    <property type="evidence" value="ECO:0007669"/>
    <property type="project" value="TreeGrafter"/>
</dbReference>
<dbReference type="AlphaFoldDB" id="A0AAU8JL58"/>
<dbReference type="RefSeq" id="WP_054466966.1">
    <property type="nucleotide sequence ID" value="NZ_CP159837.1"/>
</dbReference>
<proteinExistence type="inferred from homology"/>
<sequence length="127" mass="13733">MATSQGKSKKNPIVYQEFGTPTDQFKTLLGASSADALERGITELPPSQQNLRVEASRKQRKGKTVTVITGFQAKPETLATLVKQLKALCGAGGTVKENTIEIQGDHRQKLLEHLIKLGYKAKISGGN</sequence>
<name>A0AAU8JL58_9CYAN</name>
<dbReference type="GO" id="GO:0003743">
    <property type="term" value="F:translation initiation factor activity"/>
    <property type="evidence" value="ECO:0007669"/>
    <property type="project" value="UniProtKB-KW"/>
</dbReference>
<reference evidence="5" key="1">
    <citation type="submission" date="2024-07" db="EMBL/GenBank/DDBJ databases">
        <authorList>
            <person name="Kim Y.J."/>
            <person name="Jeong J.Y."/>
        </authorList>
    </citation>
    <scope>NUCLEOTIDE SEQUENCE</scope>
    <source>
        <strain evidence="5">GIHE-MW2</strain>
    </source>
</reference>
<keyword evidence="3" id="KW-0648">Protein biosynthesis</keyword>
<accession>A0AAU8JL58</accession>
<dbReference type="CDD" id="cd11567">
    <property type="entry name" value="YciH_like"/>
    <property type="match status" value="1"/>
</dbReference>
<dbReference type="PROSITE" id="PS50296">
    <property type="entry name" value="SUI1"/>
    <property type="match status" value="1"/>
</dbReference>
<comment type="similarity">
    <text evidence="1">Belongs to the SUI1 family.</text>
</comment>
<organism evidence="5">
    <name type="scientific">Planktothricoides raciborskii GIHE-MW2</name>
    <dbReference type="NCBI Taxonomy" id="2792601"/>
    <lineage>
        <taxon>Bacteria</taxon>
        <taxon>Bacillati</taxon>
        <taxon>Cyanobacteriota</taxon>
        <taxon>Cyanophyceae</taxon>
        <taxon>Oscillatoriophycideae</taxon>
        <taxon>Oscillatoriales</taxon>
        <taxon>Oscillatoriaceae</taxon>
        <taxon>Planktothricoides</taxon>
    </lineage>
</organism>
<feature type="domain" description="SUI1" evidence="4">
    <location>
        <begin position="58"/>
        <end position="118"/>
    </location>
</feature>
<dbReference type="EMBL" id="CP159837">
    <property type="protein sequence ID" value="XCM39503.1"/>
    <property type="molecule type" value="Genomic_DNA"/>
</dbReference>